<keyword evidence="1" id="KW-1185">Reference proteome</keyword>
<proteinExistence type="predicted"/>
<evidence type="ECO:0000313" key="2">
    <source>
        <dbReference type="WBParaSite" id="nRc.2.0.1.t26987-RA"/>
    </source>
</evidence>
<reference evidence="2" key="1">
    <citation type="submission" date="2022-11" db="UniProtKB">
        <authorList>
            <consortium name="WormBaseParasite"/>
        </authorList>
    </citation>
    <scope>IDENTIFICATION</scope>
</reference>
<dbReference type="WBParaSite" id="nRc.2.0.1.t26987-RA">
    <property type="protein sequence ID" value="nRc.2.0.1.t26987-RA"/>
    <property type="gene ID" value="nRc.2.0.1.g26987"/>
</dbReference>
<dbReference type="AlphaFoldDB" id="A0A915JLM8"/>
<dbReference type="Proteomes" id="UP000887565">
    <property type="component" value="Unplaced"/>
</dbReference>
<evidence type="ECO:0000313" key="1">
    <source>
        <dbReference type="Proteomes" id="UP000887565"/>
    </source>
</evidence>
<protein>
    <submittedName>
        <fullName evidence="2">Uncharacterized protein</fullName>
    </submittedName>
</protein>
<accession>A0A915JLM8</accession>
<name>A0A915JLM8_ROMCU</name>
<organism evidence="1 2">
    <name type="scientific">Romanomermis culicivorax</name>
    <name type="common">Nematode worm</name>
    <dbReference type="NCBI Taxonomy" id="13658"/>
    <lineage>
        <taxon>Eukaryota</taxon>
        <taxon>Metazoa</taxon>
        <taxon>Ecdysozoa</taxon>
        <taxon>Nematoda</taxon>
        <taxon>Enoplea</taxon>
        <taxon>Dorylaimia</taxon>
        <taxon>Mermithida</taxon>
        <taxon>Mermithoidea</taxon>
        <taxon>Mermithidae</taxon>
        <taxon>Romanomermis</taxon>
    </lineage>
</organism>
<sequence length="123" mass="13211">MQGEGTPPLQAIAGVAEGIFGVTQWGQRSRCSCLSRFWAARRLLISGSDGNECRTLSGNGYSHCGSLSDHCGRSRNGIPGVREGCHGRQIERSANCMSSSRGRQHRDGGKRKYMFAYATATAG</sequence>